<name>A0A7U8C4V9_NEPCE</name>
<dbReference type="InterPro" id="IPR011008">
    <property type="entry name" value="Dimeric_a/b-barrel"/>
</dbReference>
<accession>A0A7U8C4V9</accession>
<dbReference type="Proteomes" id="UP000002171">
    <property type="component" value="Unassembled WGS sequence"/>
</dbReference>
<dbReference type="PANTHER" id="PTHR37811">
    <property type="entry name" value="BLL5343 PROTEIN"/>
    <property type="match status" value="1"/>
</dbReference>
<reference evidence="2 3" key="1">
    <citation type="submission" date="2006-02" db="EMBL/GenBank/DDBJ databases">
        <authorList>
            <person name="Pinhassi J."/>
            <person name="Pedros-Alio C."/>
            <person name="Ferriera S."/>
            <person name="Johnson J."/>
            <person name="Kravitz S."/>
            <person name="Halpern A."/>
            <person name="Remington K."/>
            <person name="Beeson K."/>
            <person name="Tran B."/>
            <person name="Rogers Y.-H."/>
            <person name="Friedman R."/>
            <person name="Venter J.C."/>
        </authorList>
    </citation>
    <scope>NUCLEOTIDE SEQUENCE [LARGE SCALE GENOMIC DNA]</scope>
    <source>
        <strain evidence="2 3">MED92</strain>
    </source>
</reference>
<dbReference type="Gene3D" id="3.30.70.100">
    <property type="match status" value="1"/>
</dbReference>
<sequence length="157" mass="17795">SLQCLFKINADHAGLFYCQSIFRWSGLRSEQGIIGTLKRGGIGLLAVIFEVTPTKEGKAEYLDIAADLKPLLQDIDGFISIERFQSLVNEDKILSLSFWRDEAAIAEWRNLMAHRSAQGKGRDKLFDSYRIRVAQVVRDYTDVERDQVPEDSKKSLG</sequence>
<evidence type="ECO:0000259" key="1">
    <source>
        <dbReference type="PROSITE" id="PS51725"/>
    </source>
</evidence>
<protein>
    <recommendedName>
        <fullName evidence="1">ABM domain-containing protein</fullName>
    </recommendedName>
</protein>
<dbReference type="EMBL" id="AAOW01000027">
    <property type="protein sequence ID" value="EAR59946.1"/>
    <property type="molecule type" value="Genomic_DNA"/>
</dbReference>
<comment type="caution">
    <text evidence="2">The sequence shown here is derived from an EMBL/GenBank/DDBJ whole genome shotgun (WGS) entry which is preliminary data.</text>
</comment>
<dbReference type="InterPro" id="IPR007138">
    <property type="entry name" value="ABM_dom"/>
</dbReference>
<keyword evidence="3" id="KW-1185">Reference proteome</keyword>
<evidence type="ECO:0000313" key="3">
    <source>
        <dbReference type="Proteomes" id="UP000002171"/>
    </source>
</evidence>
<dbReference type="AlphaFoldDB" id="A0A7U8C4V9"/>
<organism evidence="2 3">
    <name type="scientific">Neptuniibacter caesariensis</name>
    <dbReference type="NCBI Taxonomy" id="207954"/>
    <lineage>
        <taxon>Bacteria</taxon>
        <taxon>Pseudomonadati</taxon>
        <taxon>Pseudomonadota</taxon>
        <taxon>Gammaproteobacteria</taxon>
        <taxon>Oceanospirillales</taxon>
        <taxon>Oceanospirillaceae</taxon>
        <taxon>Neptuniibacter</taxon>
    </lineage>
</organism>
<dbReference type="SUPFAM" id="SSF54909">
    <property type="entry name" value="Dimeric alpha+beta barrel"/>
    <property type="match status" value="1"/>
</dbReference>
<feature type="non-terminal residue" evidence="2">
    <location>
        <position position="1"/>
    </location>
</feature>
<evidence type="ECO:0000313" key="2">
    <source>
        <dbReference type="EMBL" id="EAR59946.1"/>
    </source>
</evidence>
<dbReference type="InterPro" id="IPR052936">
    <property type="entry name" value="Jasmonate_Hydroxylase-like"/>
</dbReference>
<feature type="domain" description="ABM" evidence="1">
    <location>
        <begin position="45"/>
        <end position="133"/>
    </location>
</feature>
<dbReference type="Pfam" id="PF03992">
    <property type="entry name" value="ABM"/>
    <property type="match status" value="1"/>
</dbReference>
<proteinExistence type="predicted"/>
<gene>
    <name evidence="2" type="ORF">MED92_02541</name>
</gene>
<dbReference type="PROSITE" id="PS51725">
    <property type="entry name" value="ABM"/>
    <property type="match status" value="1"/>
</dbReference>
<dbReference type="PANTHER" id="PTHR37811:SF2">
    <property type="entry name" value="ABM DOMAIN-CONTAINING PROTEIN"/>
    <property type="match status" value="1"/>
</dbReference>